<sequence length="512" mass="57653">MDLPFHTSVLGKQGQATWEDYRDAVRYCREKISVAKARLDFKLAGTVNDNKMRPSLEDRDWRDDKLPADSELAQDLLLQLDAHKSMGPDGIHCRVLKELADVISWESGEVPVDWKLANVVPIFKKEKKEDPGNYRPGSLTSVPGKIMEKVILGVTEKHLRGNSVIARVHEGKVLLNQLNSFYDKVTHLVDQGKPADVGFMDFSKAFDTVSHSILLDKLSSTQLDKVIVNVVTSGWWPVTSGIPQGLISGPVFFNVFINDLDTGIEHTLSKSAYDTKLGGAVDSLEGREALQRDLDTLESWATMNCMKFNKRKCGILHLGGVILVICTNWGDERQESSPVESDLGVWVDGNLNMSQQCALAAKRANCVLGCIKHSIASWSREVIVPLYTALVQPHLECCLQFWVLQYKKDIRLLERVQRRATKVVKGLEGKTYEEWLRSLGLFSLEKRRLRGDLIAVYNFLKGGSRGGRLDIRKRFFTESVVGHWNRLPREVVTAPNLSEFKERLDSALNHMV</sequence>
<dbReference type="PROSITE" id="PS50878">
    <property type="entry name" value="RT_POL"/>
    <property type="match status" value="1"/>
</dbReference>
<proteinExistence type="predicted"/>
<dbReference type="Proteomes" id="UP001333110">
    <property type="component" value="Unassembled WGS sequence"/>
</dbReference>
<dbReference type="CDD" id="cd01650">
    <property type="entry name" value="RT_nLTR_like"/>
    <property type="match status" value="1"/>
</dbReference>
<dbReference type="EMBL" id="JAUNZN010000002">
    <property type="protein sequence ID" value="KAK4826287.1"/>
    <property type="molecule type" value="Genomic_DNA"/>
</dbReference>
<evidence type="ECO:0000313" key="3">
    <source>
        <dbReference type="Proteomes" id="UP001333110"/>
    </source>
</evidence>
<gene>
    <name evidence="2" type="ORF">QYF61_007134</name>
</gene>
<organism evidence="2 3">
    <name type="scientific">Mycteria americana</name>
    <name type="common">Wood stork</name>
    <dbReference type="NCBI Taxonomy" id="33587"/>
    <lineage>
        <taxon>Eukaryota</taxon>
        <taxon>Metazoa</taxon>
        <taxon>Chordata</taxon>
        <taxon>Craniata</taxon>
        <taxon>Vertebrata</taxon>
        <taxon>Euteleostomi</taxon>
        <taxon>Archelosauria</taxon>
        <taxon>Archosauria</taxon>
        <taxon>Dinosauria</taxon>
        <taxon>Saurischia</taxon>
        <taxon>Theropoda</taxon>
        <taxon>Coelurosauria</taxon>
        <taxon>Aves</taxon>
        <taxon>Neognathae</taxon>
        <taxon>Neoaves</taxon>
        <taxon>Aequornithes</taxon>
        <taxon>Ciconiiformes</taxon>
        <taxon>Ciconiidae</taxon>
        <taxon>Mycteria</taxon>
    </lineage>
</organism>
<dbReference type="PANTHER" id="PTHR33332">
    <property type="entry name" value="REVERSE TRANSCRIPTASE DOMAIN-CONTAINING PROTEIN"/>
    <property type="match status" value="1"/>
</dbReference>
<accession>A0AAN7NJ35</accession>
<dbReference type="AlphaFoldDB" id="A0AAN7NJ35"/>
<reference evidence="2 3" key="1">
    <citation type="journal article" date="2023" name="J. Hered.">
        <title>Chromosome-level genome of the wood stork (Mycteria americana) provides insight into avian chromosome evolution.</title>
        <authorList>
            <person name="Flamio R. Jr."/>
            <person name="Ramstad K.M."/>
        </authorList>
    </citation>
    <scope>NUCLEOTIDE SEQUENCE [LARGE SCALE GENOMIC DNA]</scope>
    <source>
        <strain evidence="2">JAX WOST 10</strain>
    </source>
</reference>
<comment type="caution">
    <text evidence="2">The sequence shown here is derived from an EMBL/GenBank/DDBJ whole genome shotgun (WGS) entry which is preliminary data.</text>
</comment>
<protein>
    <recommendedName>
        <fullName evidence="1">Reverse transcriptase domain-containing protein</fullName>
    </recommendedName>
</protein>
<dbReference type="InterPro" id="IPR000477">
    <property type="entry name" value="RT_dom"/>
</dbReference>
<feature type="domain" description="Reverse transcriptase" evidence="1">
    <location>
        <begin position="103"/>
        <end position="351"/>
    </location>
</feature>
<name>A0AAN7NJ35_MYCAM</name>
<dbReference type="Pfam" id="PF00078">
    <property type="entry name" value="RVT_1"/>
    <property type="match status" value="1"/>
</dbReference>
<keyword evidence="3" id="KW-1185">Reference proteome</keyword>
<evidence type="ECO:0000259" key="1">
    <source>
        <dbReference type="PROSITE" id="PS50878"/>
    </source>
</evidence>
<evidence type="ECO:0000313" key="2">
    <source>
        <dbReference type="EMBL" id="KAK4826287.1"/>
    </source>
</evidence>